<dbReference type="Pfam" id="PF00158">
    <property type="entry name" value="Sigma54_activat"/>
    <property type="match status" value="1"/>
</dbReference>
<evidence type="ECO:0000256" key="4">
    <source>
        <dbReference type="ARBA" id="ARBA00023125"/>
    </source>
</evidence>
<dbReference type="PROSITE" id="PS00107">
    <property type="entry name" value="PROTEIN_KINASE_ATP"/>
    <property type="match status" value="1"/>
</dbReference>
<dbReference type="Gene3D" id="1.10.10.60">
    <property type="entry name" value="Homeodomain-like"/>
    <property type="match status" value="1"/>
</dbReference>
<dbReference type="GO" id="GO:0043565">
    <property type="term" value="F:sequence-specific DNA binding"/>
    <property type="evidence" value="ECO:0007669"/>
    <property type="project" value="InterPro"/>
</dbReference>
<evidence type="ECO:0000256" key="3">
    <source>
        <dbReference type="ARBA" id="ARBA00023015"/>
    </source>
</evidence>
<dbReference type="SMART" id="SM00382">
    <property type="entry name" value="AAA"/>
    <property type="match status" value="2"/>
</dbReference>
<dbReference type="InterPro" id="IPR058031">
    <property type="entry name" value="AAA_lid_NorR"/>
</dbReference>
<dbReference type="InterPro" id="IPR008271">
    <property type="entry name" value="Ser/Thr_kinase_AS"/>
</dbReference>
<name>A0A933SEQ6_UNCEI</name>
<dbReference type="EMBL" id="JACRIW010000123">
    <property type="protein sequence ID" value="MBI5171227.1"/>
    <property type="molecule type" value="Genomic_DNA"/>
</dbReference>
<dbReference type="SUPFAM" id="SSF46689">
    <property type="entry name" value="Homeodomain-like"/>
    <property type="match status" value="1"/>
</dbReference>
<feature type="domain" description="Protein kinase" evidence="7">
    <location>
        <begin position="8"/>
        <end position="270"/>
    </location>
</feature>
<reference evidence="9" key="1">
    <citation type="submission" date="2020-07" db="EMBL/GenBank/DDBJ databases">
        <title>Huge and variable diversity of episymbiotic CPR bacteria and DPANN archaea in groundwater ecosystems.</title>
        <authorList>
            <person name="He C.Y."/>
            <person name="Keren R."/>
            <person name="Whittaker M."/>
            <person name="Farag I.F."/>
            <person name="Doudna J."/>
            <person name="Cate J.H.D."/>
            <person name="Banfield J.F."/>
        </authorList>
    </citation>
    <scope>NUCLEOTIDE SEQUENCE</scope>
    <source>
        <strain evidence="9">NC_groundwater_1813_Pr3_B-0.1um_71_17</strain>
    </source>
</reference>
<dbReference type="Gene3D" id="3.40.50.300">
    <property type="entry name" value="P-loop containing nucleotide triphosphate hydrolases"/>
    <property type="match status" value="2"/>
</dbReference>
<dbReference type="Gene3D" id="1.10.510.10">
    <property type="entry name" value="Transferase(Phosphotransferase) domain 1"/>
    <property type="match status" value="1"/>
</dbReference>
<dbReference type="InterPro" id="IPR025944">
    <property type="entry name" value="Sigma_54_int_dom_CS"/>
</dbReference>
<evidence type="ECO:0000256" key="1">
    <source>
        <dbReference type="ARBA" id="ARBA00022741"/>
    </source>
</evidence>
<dbReference type="InterPro" id="IPR002078">
    <property type="entry name" value="Sigma_54_int"/>
</dbReference>
<evidence type="ECO:0000256" key="6">
    <source>
        <dbReference type="PROSITE-ProRule" id="PRU10141"/>
    </source>
</evidence>
<dbReference type="SUPFAM" id="SSF55781">
    <property type="entry name" value="GAF domain-like"/>
    <property type="match status" value="1"/>
</dbReference>
<dbReference type="Gene3D" id="3.30.450.40">
    <property type="match status" value="1"/>
</dbReference>
<evidence type="ECO:0000259" key="7">
    <source>
        <dbReference type="PROSITE" id="PS50011"/>
    </source>
</evidence>
<dbReference type="Pfam" id="PF25601">
    <property type="entry name" value="AAA_lid_14"/>
    <property type="match status" value="1"/>
</dbReference>
<dbReference type="GO" id="GO:0004672">
    <property type="term" value="F:protein kinase activity"/>
    <property type="evidence" value="ECO:0007669"/>
    <property type="project" value="InterPro"/>
</dbReference>
<dbReference type="Gene3D" id="3.30.200.20">
    <property type="entry name" value="Phosphorylase Kinase, domain 1"/>
    <property type="match status" value="1"/>
</dbReference>
<dbReference type="Pfam" id="PF13191">
    <property type="entry name" value="AAA_16"/>
    <property type="match status" value="1"/>
</dbReference>
<dbReference type="CDD" id="cd14014">
    <property type="entry name" value="STKc_PknB_like"/>
    <property type="match status" value="1"/>
</dbReference>
<dbReference type="SUPFAM" id="SSF48452">
    <property type="entry name" value="TPR-like"/>
    <property type="match status" value="2"/>
</dbReference>
<keyword evidence="2 6" id="KW-0067">ATP-binding</keyword>
<evidence type="ECO:0000259" key="8">
    <source>
        <dbReference type="PROSITE" id="PS50045"/>
    </source>
</evidence>
<dbReference type="SMART" id="SM00220">
    <property type="entry name" value="S_TKc"/>
    <property type="match status" value="1"/>
</dbReference>
<dbReference type="Gene3D" id="1.10.8.60">
    <property type="match status" value="1"/>
</dbReference>
<dbReference type="InterPro" id="IPR003018">
    <property type="entry name" value="GAF"/>
</dbReference>
<dbReference type="InterPro" id="IPR029016">
    <property type="entry name" value="GAF-like_dom_sf"/>
</dbReference>
<dbReference type="InterPro" id="IPR000719">
    <property type="entry name" value="Prot_kinase_dom"/>
</dbReference>
<dbReference type="PROSITE" id="PS00688">
    <property type="entry name" value="SIGMA54_INTERACT_3"/>
    <property type="match status" value="1"/>
</dbReference>
<dbReference type="SMART" id="SM00065">
    <property type="entry name" value="GAF"/>
    <property type="match status" value="1"/>
</dbReference>
<dbReference type="InterPro" id="IPR003593">
    <property type="entry name" value="AAA+_ATPase"/>
</dbReference>
<feature type="domain" description="Sigma-54 factor interaction" evidence="8">
    <location>
        <begin position="1377"/>
        <end position="1605"/>
    </location>
</feature>
<dbReference type="GO" id="GO:0006355">
    <property type="term" value="P:regulation of DNA-templated transcription"/>
    <property type="evidence" value="ECO:0007669"/>
    <property type="project" value="InterPro"/>
</dbReference>
<dbReference type="Gene3D" id="1.25.40.10">
    <property type="entry name" value="Tetratricopeptide repeat domain"/>
    <property type="match status" value="2"/>
</dbReference>
<dbReference type="PROSITE" id="PS00676">
    <property type="entry name" value="SIGMA54_INTERACT_2"/>
    <property type="match status" value="1"/>
</dbReference>
<organism evidence="9 10">
    <name type="scientific">Eiseniibacteriota bacterium</name>
    <dbReference type="NCBI Taxonomy" id="2212470"/>
    <lineage>
        <taxon>Bacteria</taxon>
        <taxon>Candidatus Eiseniibacteriota</taxon>
    </lineage>
</organism>
<dbReference type="InterPro" id="IPR011990">
    <property type="entry name" value="TPR-like_helical_dom_sf"/>
</dbReference>
<dbReference type="PROSITE" id="PS50011">
    <property type="entry name" value="PROTEIN_KINASE_DOM"/>
    <property type="match status" value="1"/>
</dbReference>
<evidence type="ECO:0000313" key="10">
    <source>
        <dbReference type="Proteomes" id="UP000696931"/>
    </source>
</evidence>
<evidence type="ECO:0000313" key="9">
    <source>
        <dbReference type="EMBL" id="MBI5171227.1"/>
    </source>
</evidence>
<dbReference type="Pfam" id="PF13185">
    <property type="entry name" value="GAF_2"/>
    <property type="match status" value="1"/>
</dbReference>
<keyword evidence="3" id="KW-0805">Transcription regulation</keyword>
<dbReference type="PRINTS" id="PR01590">
    <property type="entry name" value="HTHFIS"/>
</dbReference>
<evidence type="ECO:0000256" key="5">
    <source>
        <dbReference type="ARBA" id="ARBA00023163"/>
    </source>
</evidence>
<sequence length="1692" mass="180900">MERFAGRYELVRSLGQGGMGTVWLVRDLSNGTECVLKRLAPDTPHVAPGSLRREFELLARVRHPSVVSVHELGFSPDGAPYLTMEYVPGIAADKAERAWDTESLCFVAARVAQGLEALHAAGVVHGDLKPSNLLLLPSREGETLPAGVRMLDFGLASLLGRDVEGHRGTPGFAAPEVVRGEAPGVASDLYGLGAMLYALAARRVTPEGADAVQALRRQQSAAPPAAALEEAGLSGALVRLVLRLMAPVASERPNDAREVRRELERIHPIARRSLTERLQSESLTGRERELARIERWLVAAPEGPPLVLVGGEPGIGKSALLTELGVRSTLAGRSAIGLHCAQADAPGAVAIAVLRRLAAEAGGTDEQVHEWRPALELLERGDAAAIGAAIPAIAHAASRWCAALAERGRAPVVLLDDCERMDSLSHALLRATALQEEAATARWVWARRTDGAPAQPEDRMLVRAGQAVELALGALDRANADRLAAARLHEEAPEALREFLWTRSGGHPGLLVEALLAAADAGVLREHDAGIEVDAGALASLPLPEGFEASLLRRLGALSEGARALAEALATLDRPVTLETARSLAAAADGTACDALVHARLAVRGADARVSLHPPELSRRLLAALAPERRCELHRAALGLAGATAAERFRHFEGAGDTEQALSAARAAVLESADDRIARRAAALAEKHAPALAAEWHETAGRLLLERGKHREAIAHLERALRDGGDTAVRGPRWTLLSTALLRADRPADVGAVVERALSEQPPAAERAALLVNHASQFFSRGQLPEAERHAREALAEADAADDAKAIGYASLTLGSVVLALGRLEEADACVVGSLAGFERAEHEAGAVRALVLRAMVANARGDEAAFEGQLTAARARAASLGLRLATEEILGVLAGRHVEAGRWKDAEEALSQALRLALQDGRPRGAAVAYANLALVDAVTGRAGRARHRARIALRLTRAYLPRLEPFAWRVLAHACRIMGRLGPADRAARTAISGALRLGLGVELDWARLEYGRVRAAAGAWPEAEAVWARALESAGTREGASVAMLVVARGRAQVRRGDFGAASASLARAEDWLAGRATPYVAAHARLLGAELELAQGRAEAGVAAAREALAAFATLATPAERAHAALECSRLAAAAAVVAPVDEWLDLAAGAFERLGDHRGRERALALAVEWLRAGRGAPVRHEGRGLLDSVSRLLDSLSDPGELTRRAMQLAVEQLDAERGVLLLVDEKSGALVPVVERGAVDAATRDQAVTYSRQAVARVAASGDSLLIPDAKTDPGGLSASMVDLRLRSIVCVPFYRAGRVVGAVYLDDSRRSLAFSDADRALLEGFAHLVAIALEKSRGQEEERRRHERLAGENVALRAEAGVRFQPQNFVGLSAAMQRVLALAERASQTGTTVLITGENGTGKERIARIIHHTGRRASGPFVSVNCGAIPQTLLESELFGILPNVATGVRGREGRFVQADGGTLFLDEIGDMPLPQQVALLTALSTREITPVGGGEPVAVDVRIIAATNQDLRRKIESGTFREDLFYRLNVLPIEVPPLRERKADIPALAHGFASHFARQQEREVPELAPDFLAALMQSDWPGNVRELQNYVERVMAMTPGRVLHPHPMPRDLENRAVRPKPTRGRKLRDHFVELEREIIHEPLLRSDGNKSKAARELGMTEQTLRYRLKKLFPEGRKVSRPRK</sequence>
<dbReference type="InterPro" id="IPR002197">
    <property type="entry name" value="HTH_Fis"/>
</dbReference>
<dbReference type="SUPFAM" id="SSF52540">
    <property type="entry name" value="P-loop containing nucleoside triphosphate hydrolases"/>
    <property type="match status" value="2"/>
</dbReference>
<gene>
    <name evidence="9" type="ORF">HZA61_17200</name>
</gene>
<dbReference type="GO" id="GO:0005524">
    <property type="term" value="F:ATP binding"/>
    <property type="evidence" value="ECO:0007669"/>
    <property type="project" value="UniProtKB-UniRule"/>
</dbReference>
<dbReference type="InterPro" id="IPR009057">
    <property type="entry name" value="Homeodomain-like_sf"/>
</dbReference>
<dbReference type="InterPro" id="IPR025943">
    <property type="entry name" value="Sigma_54_int_dom_ATP-bd_2"/>
</dbReference>
<dbReference type="Pfam" id="PF00069">
    <property type="entry name" value="Pkinase"/>
    <property type="match status" value="1"/>
</dbReference>
<accession>A0A933SEQ6</accession>
<comment type="caution">
    <text evidence="9">The sequence shown here is derived from an EMBL/GenBank/DDBJ whole genome shotgun (WGS) entry which is preliminary data.</text>
</comment>
<keyword evidence="4" id="KW-0238">DNA-binding</keyword>
<proteinExistence type="predicted"/>
<dbReference type="InterPro" id="IPR017441">
    <property type="entry name" value="Protein_kinase_ATP_BS"/>
</dbReference>
<dbReference type="PROSITE" id="PS00108">
    <property type="entry name" value="PROTEIN_KINASE_ST"/>
    <property type="match status" value="1"/>
</dbReference>
<dbReference type="InterPro" id="IPR011009">
    <property type="entry name" value="Kinase-like_dom_sf"/>
</dbReference>
<evidence type="ECO:0000256" key="2">
    <source>
        <dbReference type="ARBA" id="ARBA00022840"/>
    </source>
</evidence>
<dbReference type="Proteomes" id="UP000696931">
    <property type="component" value="Unassembled WGS sequence"/>
</dbReference>
<dbReference type="SUPFAM" id="SSF56112">
    <property type="entry name" value="Protein kinase-like (PK-like)"/>
    <property type="match status" value="1"/>
</dbReference>
<keyword evidence="1 6" id="KW-0547">Nucleotide-binding</keyword>
<dbReference type="PANTHER" id="PTHR32071">
    <property type="entry name" value="TRANSCRIPTIONAL REGULATORY PROTEIN"/>
    <property type="match status" value="1"/>
</dbReference>
<dbReference type="CDD" id="cd00009">
    <property type="entry name" value="AAA"/>
    <property type="match status" value="1"/>
</dbReference>
<protein>
    <submittedName>
        <fullName evidence="9">Sigma 54-interacting transcriptional regulator</fullName>
    </submittedName>
</protein>
<feature type="binding site" evidence="6">
    <location>
        <position position="37"/>
    </location>
    <ligand>
        <name>ATP</name>
        <dbReference type="ChEBI" id="CHEBI:30616"/>
    </ligand>
</feature>
<keyword evidence="5" id="KW-0804">Transcription</keyword>
<dbReference type="PROSITE" id="PS50045">
    <property type="entry name" value="SIGMA54_INTERACT_4"/>
    <property type="match status" value="1"/>
</dbReference>
<dbReference type="InterPro" id="IPR027417">
    <property type="entry name" value="P-loop_NTPase"/>
</dbReference>
<dbReference type="InterPro" id="IPR041664">
    <property type="entry name" value="AAA_16"/>
</dbReference>
<dbReference type="FunFam" id="3.40.50.300:FF:000006">
    <property type="entry name" value="DNA-binding transcriptional regulator NtrC"/>
    <property type="match status" value="1"/>
</dbReference>
<dbReference type="Pfam" id="PF02954">
    <property type="entry name" value="HTH_8"/>
    <property type="match status" value="1"/>
</dbReference>